<name>A0AAV7M264_PLEWA</name>
<sequence length="114" mass="13044">MRFHVPGLAHDSGTTLVTTYRYCSGQYLRGTDRKHVRLPRDAASQYELPLLDPVVGPVQPCTCRCLLRHGRNRPLHHADFFFARCCCGALLVSAESHPCEVQLDCCRWQWPVFM</sequence>
<organism evidence="1 2">
    <name type="scientific">Pleurodeles waltl</name>
    <name type="common">Iberian ribbed newt</name>
    <dbReference type="NCBI Taxonomy" id="8319"/>
    <lineage>
        <taxon>Eukaryota</taxon>
        <taxon>Metazoa</taxon>
        <taxon>Chordata</taxon>
        <taxon>Craniata</taxon>
        <taxon>Vertebrata</taxon>
        <taxon>Euteleostomi</taxon>
        <taxon>Amphibia</taxon>
        <taxon>Batrachia</taxon>
        <taxon>Caudata</taxon>
        <taxon>Salamandroidea</taxon>
        <taxon>Salamandridae</taxon>
        <taxon>Pleurodelinae</taxon>
        <taxon>Pleurodeles</taxon>
    </lineage>
</organism>
<dbReference type="Proteomes" id="UP001066276">
    <property type="component" value="Chromosome 10"/>
</dbReference>
<dbReference type="EMBL" id="JANPWB010000014">
    <property type="protein sequence ID" value="KAJ1097229.1"/>
    <property type="molecule type" value="Genomic_DNA"/>
</dbReference>
<evidence type="ECO:0000313" key="1">
    <source>
        <dbReference type="EMBL" id="KAJ1097229.1"/>
    </source>
</evidence>
<evidence type="ECO:0000313" key="2">
    <source>
        <dbReference type="Proteomes" id="UP001066276"/>
    </source>
</evidence>
<gene>
    <name evidence="1" type="ORF">NDU88_002354</name>
</gene>
<protein>
    <submittedName>
        <fullName evidence="1">Uncharacterized protein</fullName>
    </submittedName>
</protein>
<accession>A0AAV7M264</accession>
<proteinExistence type="predicted"/>
<comment type="caution">
    <text evidence="1">The sequence shown here is derived from an EMBL/GenBank/DDBJ whole genome shotgun (WGS) entry which is preliminary data.</text>
</comment>
<keyword evidence="2" id="KW-1185">Reference proteome</keyword>
<dbReference type="AlphaFoldDB" id="A0AAV7M264"/>
<reference evidence="1" key="1">
    <citation type="journal article" date="2022" name="bioRxiv">
        <title>Sequencing and chromosome-scale assembly of the giantPleurodeles waltlgenome.</title>
        <authorList>
            <person name="Brown T."/>
            <person name="Elewa A."/>
            <person name="Iarovenko S."/>
            <person name="Subramanian E."/>
            <person name="Araus A.J."/>
            <person name="Petzold A."/>
            <person name="Susuki M."/>
            <person name="Suzuki K.-i.T."/>
            <person name="Hayashi T."/>
            <person name="Toyoda A."/>
            <person name="Oliveira C."/>
            <person name="Osipova E."/>
            <person name="Leigh N.D."/>
            <person name="Simon A."/>
            <person name="Yun M.H."/>
        </authorList>
    </citation>
    <scope>NUCLEOTIDE SEQUENCE</scope>
    <source>
        <strain evidence="1">20211129_DDA</strain>
        <tissue evidence="1">Liver</tissue>
    </source>
</reference>